<gene>
    <name evidence="6" type="ORF">FD01_GL000602</name>
</gene>
<dbReference type="AlphaFoldDB" id="A0A0R1QWJ7"/>
<dbReference type="Proteomes" id="UP000051790">
    <property type="component" value="Unassembled WGS sequence"/>
</dbReference>
<dbReference type="Pfam" id="PF14659">
    <property type="entry name" value="Phage_int_SAM_3"/>
    <property type="match status" value="1"/>
</dbReference>
<dbReference type="GO" id="GO:0006310">
    <property type="term" value="P:DNA recombination"/>
    <property type="evidence" value="ECO:0007669"/>
    <property type="project" value="UniProtKB-KW"/>
</dbReference>
<protein>
    <recommendedName>
        <fullName evidence="5">Tyr recombinase domain-containing protein</fullName>
    </recommendedName>
</protein>
<keyword evidence="7" id="KW-1185">Reference proteome</keyword>
<dbReference type="RefSeq" id="WP_056963309.1">
    <property type="nucleotide sequence ID" value="NZ_AZEU01000118.1"/>
</dbReference>
<keyword evidence="4" id="KW-0233">DNA recombination</keyword>
<dbReference type="Gene3D" id="1.10.443.10">
    <property type="entry name" value="Intergrase catalytic core"/>
    <property type="match status" value="1"/>
</dbReference>
<evidence type="ECO:0000256" key="4">
    <source>
        <dbReference type="ARBA" id="ARBA00023172"/>
    </source>
</evidence>
<evidence type="ECO:0000313" key="6">
    <source>
        <dbReference type="EMBL" id="KRL45723.1"/>
    </source>
</evidence>
<keyword evidence="2" id="KW-0229">DNA integration</keyword>
<dbReference type="PATRIC" id="fig|1423769.4.peg.640"/>
<dbReference type="GO" id="GO:0015074">
    <property type="term" value="P:DNA integration"/>
    <property type="evidence" value="ECO:0007669"/>
    <property type="project" value="UniProtKB-KW"/>
</dbReference>
<name>A0A0R1QWJ7_9LACO</name>
<evidence type="ECO:0000313" key="7">
    <source>
        <dbReference type="Proteomes" id="UP000051790"/>
    </source>
</evidence>
<dbReference type="InterPro" id="IPR028259">
    <property type="entry name" value="AP2-like_int_N"/>
</dbReference>
<dbReference type="OrthoDB" id="9803188at2"/>
<dbReference type="Pfam" id="PF00589">
    <property type="entry name" value="Phage_integrase"/>
    <property type="match status" value="1"/>
</dbReference>
<dbReference type="Gene3D" id="1.10.150.130">
    <property type="match status" value="1"/>
</dbReference>
<dbReference type="PROSITE" id="PS51898">
    <property type="entry name" value="TYR_RECOMBINASE"/>
    <property type="match status" value="1"/>
</dbReference>
<comment type="caution">
    <text evidence="6">The sequence shown here is derived from an EMBL/GenBank/DDBJ whole genome shotgun (WGS) entry which is preliminary data.</text>
</comment>
<dbReference type="EMBL" id="AZEU01000118">
    <property type="protein sequence ID" value="KRL45723.1"/>
    <property type="molecule type" value="Genomic_DNA"/>
</dbReference>
<dbReference type="PANTHER" id="PTHR30629">
    <property type="entry name" value="PROPHAGE INTEGRASE"/>
    <property type="match status" value="1"/>
</dbReference>
<dbReference type="GO" id="GO:0003677">
    <property type="term" value="F:DNA binding"/>
    <property type="evidence" value="ECO:0007669"/>
    <property type="project" value="UniProtKB-KW"/>
</dbReference>
<proteinExistence type="inferred from homology"/>
<feature type="domain" description="Tyr recombinase" evidence="5">
    <location>
        <begin position="183"/>
        <end position="385"/>
    </location>
</feature>
<dbReference type="InterPro" id="IPR011010">
    <property type="entry name" value="DNA_brk_join_enz"/>
</dbReference>
<dbReference type="SUPFAM" id="SSF56349">
    <property type="entry name" value="DNA breaking-rejoining enzymes"/>
    <property type="match status" value="1"/>
</dbReference>
<evidence type="ECO:0000256" key="3">
    <source>
        <dbReference type="ARBA" id="ARBA00023125"/>
    </source>
</evidence>
<dbReference type="InterPro" id="IPR004107">
    <property type="entry name" value="Integrase_SAM-like_N"/>
</dbReference>
<evidence type="ECO:0000256" key="1">
    <source>
        <dbReference type="ARBA" id="ARBA00008857"/>
    </source>
</evidence>
<reference evidence="6 7" key="1">
    <citation type="journal article" date="2015" name="Genome Announc.">
        <title>Expanding the biotechnology potential of lactobacilli through comparative genomics of 213 strains and associated genera.</title>
        <authorList>
            <person name="Sun Z."/>
            <person name="Harris H.M."/>
            <person name="McCann A."/>
            <person name="Guo C."/>
            <person name="Argimon S."/>
            <person name="Zhang W."/>
            <person name="Yang X."/>
            <person name="Jeffery I.B."/>
            <person name="Cooney J.C."/>
            <person name="Kagawa T.F."/>
            <person name="Liu W."/>
            <person name="Song Y."/>
            <person name="Salvetti E."/>
            <person name="Wrobel A."/>
            <person name="Rasinkangas P."/>
            <person name="Parkhill J."/>
            <person name="Rea M.C."/>
            <person name="O'Sullivan O."/>
            <person name="Ritari J."/>
            <person name="Douillard F.P."/>
            <person name="Paul Ross R."/>
            <person name="Yang R."/>
            <person name="Briner A.E."/>
            <person name="Felis G.E."/>
            <person name="de Vos W.M."/>
            <person name="Barrangou R."/>
            <person name="Klaenhammer T.R."/>
            <person name="Caufield P.W."/>
            <person name="Cui Y."/>
            <person name="Zhang H."/>
            <person name="O'Toole P.W."/>
        </authorList>
    </citation>
    <scope>NUCLEOTIDE SEQUENCE [LARGE SCALE GENOMIC DNA]</scope>
    <source>
        <strain evidence="6 7">DSM 13343</strain>
    </source>
</reference>
<keyword evidence="3" id="KW-0238">DNA-binding</keyword>
<dbReference type="InterPro" id="IPR050808">
    <property type="entry name" value="Phage_Integrase"/>
</dbReference>
<organism evidence="6 7">
    <name type="scientific">Lacticaseibacillus manihotivorans DSM 13343 = JCM 12514</name>
    <dbReference type="NCBI Taxonomy" id="1423769"/>
    <lineage>
        <taxon>Bacteria</taxon>
        <taxon>Bacillati</taxon>
        <taxon>Bacillota</taxon>
        <taxon>Bacilli</taxon>
        <taxon>Lactobacillales</taxon>
        <taxon>Lactobacillaceae</taxon>
        <taxon>Lacticaseibacillus</taxon>
    </lineage>
</organism>
<dbReference type="Pfam" id="PF14657">
    <property type="entry name" value="Arm-DNA-bind_4"/>
    <property type="match status" value="1"/>
</dbReference>
<evidence type="ECO:0000259" key="5">
    <source>
        <dbReference type="PROSITE" id="PS51898"/>
    </source>
</evidence>
<dbReference type="PANTHER" id="PTHR30629:SF6">
    <property type="entry name" value="PROPHAGE INTEGRASE INTA-RELATED"/>
    <property type="match status" value="1"/>
</dbReference>
<evidence type="ECO:0000256" key="2">
    <source>
        <dbReference type="ARBA" id="ARBA00022908"/>
    </source>
</evidence>
<comment type="similarity">
    <text evidence="1">Belongs to the 'phage' integrase family.</text>
</comment>
<dbReference type="InterPro" id="IPR013762">
    <property type="entry name" value="Integrase-like_cat_sf"/>
</dbReference>
<sequence>MATYIKYKLKPKKSIDGKTLKPEERWMVKGYLGIDPKTGLDKYTTLRGFTSKKSAADGYDDAVYEFKHGLRQATPKRPTIREAYESWYPMWKDTVRPATQRDAKQNFEHHIIPDFGDYFVDQLTPMDIQPWVNKLCRKFVTGPTIFGRLKMLLKFAGGMGWITINPAAMITIPHDRKRTSNHAQNNVYSIDELQQFSDALDREATALGTPAIMRRAFFRVIISTGVRRGEAIALTWDDVNFKDKTISITKTVLPKYNGVPESIGEPKTDHGNRLLKVGDDVLGALMQWRNRQESNAADNWVFTSRWEQHPRISYLLPQRWMELICERNNLRYITVHGLRHTKATLMAEDDISATDIAGTLGHSNSKFTVEHYIHNTQAGLNNASDKYNELLTKTVWSKSGHKNENVHESTGA</sequence>
<dbReference type="InterPro" id="IPR002104">
    <property type="entry name" value="Integrase_catalytic"/>
</dbReference>
<dbReference type="InterPro" id="IPR010998">
    <property type="entry name" value="Integrase_recombinase_N"/>
</dbReference>
<accession>A0A0R1QWJ7</accession>
<dbReference type="CDD" id="cd01189">
    <property type="entry name" value="INT_ICEBs1_C_like"/>
    <property type="match status" value="1"/>
</dbReference>